<dbReference type="GO" id="GO:0001836">
    <property type="term" value="P:release of cytochrome c from mitochondria"/>
    <property type="evidence" value="ECO:0007669"/>
    <property type="project" value="InterPro"/>
</dbReference>
<dbReference type="PANTHER" id="PTHR14299:SF0">
    <property type="entry name" value="PHORBOL-12-MYRISTATE-13-ACETATE-INDUCED PROTEIN 1"/>
    <property type="match status" value="1"/>
</dbReference>
<dbReference type="PANTHER" id="PTHR14299">
    <property type="entry name" value="PHORBOL-12-MYRISTATE-13-ACETATE-INDUCED PROTEIN 1"/>
    <property type="match status" value="1"/>
</dbReference>
<dbReference type="Proteomes" id="UP000694394">
    <property type="component" value="Chromosome 19"/>
</dbReference>
<proteinExistence type="predicted"/>
<gene>
    <name evidence="1" type="primary">PMAIP1</name>
</gene>
<dbReference type="GO" id="GO:0006974">
    <property type="term" value="P:DNA damage response"/>
    <property type="evidence" value="ECO:0007669"/>
    <property type="project" value="InterPro"/>
</dbReference>
<dbReference type="InterPro" id="IPR024140">
    <property type="entry name" value="Noxa"/>
</dbReference>
<dbReference type="GO" id="GO:0005739">
    <property type="term" value="C:mitochondrion"/>
    <property type="evidence" value="ECO:0007669"/>
    <property type="project" value="TreeGrafter"/>
</dbReference>
<dbReference type="OrthoDB" id="8793015at2759"/>
<dbReference type="GO" id="GO:0043065">
    <property type="term" value="P:positive regulation of apoptotic process"/>
    <property type="evidence" value="ECO:0007669"/>
    <property type="project" value="InterPro"/>
</dbReference>
<accession>A0A8B7HMR3</accession>
<keyword evidence="2" id="KW-1185">Reference proteome</keyword>
<dbReference type="GeneID" id="105881696"/>
<reference evidence="1" key="1">
    <citation type="submission" date="2016-12" db="EMBL/GenBank/DDBJ databases">
        <title>Mouse lemur reference genome and diversity panel.</title>
        <authorList>
            <person name="Harris R."/>
            <person name="Larsen P."/>
            <person name="Liu Y."/>
            <person name="Hughes D.S."/>
            <person name="Murali S."/>
            <person name="Raveendran M."/>
            <person name="Korchina V."/>
            <person name="Wang M."/>
            <person name="Jhangiani S."/>
            <person name="Bandaranaike D."/>
            <person name="Bellair M."/>
            <person name="Blankenburg K."/>
            <person name="Chao H."/>
            <person name="Dahdouli M."/>
            <person name="Dinh H."/>
            <person name="Doddapaneni H."/>
            <person name="English A."/>
            <person name="Firestine M."/>
            <person name="Gnanaolivu R."/>
            <person name="Gross S."/>
            <person name="Hernandez B."/>
            <person name="Javaid M."/>
            <person name="Jayaseelan J."/>
            <person name="Jones J."/>
            <person name="Khan Z."/>
            <person name="Kovar C."/>
            <person name="Kurapati P."/>
            <person name="Le B."/>
            <person name="Lee S."/>
            <person name="Li M."/>
            <person name="Mathew T."/>
            <person name="Narasimhan A."/>
            <person name="Ngo D."/>
            <person name="Nguyen L."/>
            <person name="Okwuonu G."/>
            <person name="Ongeri F."/>
            <person name="Osuji N."/>
            <person name="Pu L.-L."/>
            <person name="Puazo M."/>
            <person name="Quiroz J."/>
            <person name="Raj R."/>
            <person name="Rajbhandari K."/>
            <person name="Reid J.G."/>
            <person name="Santibanez J."/>
            <person name="Sexton D."/>
            <person name="Skinner E."/>
            <person name="Vee V."/>
            <person name="Weissenberger G."/>
            <person name="Wu Y."/>
            <person name="Xin Y."/>
            <person name="Han Y."/>
            <person name="Campbell C."/>
            <person name="Brown A."/>
            <person name="Sullivan B."/>
            <person name="Shelton J."/>
            <person name="Brown S."/>
            <person name="Dudchenko O."/>
            <person name="Machol I."/>
            <person name="Durand N."/>
            <person name="Shamim M."/>
            <person name="Lieberman A."/>
            <person name="Muzny D.M."/>
            <person name="Richards S."/>
            <person name="Yoder A."/>
            <person name="Worley K.C."/>
            <person name="Rogers J."/>
            <person name="Gibbs R.A."/>
        </authorList>
    </citation>
    <scope>NUCLEOTIDE SEQUENCE [LARGE SCALE GENOMIC DNA]</scope>
</reference>
<dbReference type="GeneTree" id="ENSGT00400000022679"/>
<dbReference type="EMBL" id="ABDC03022357">
    <property type="status" value="NOT_ANNOTATED_CDS"/>
    <property type="molecule type" value="Genomic_DNA"/>
</dbReference>
<organism evidence="1 2">
    <name type="scientific">Microcebus murinus</name>
    <name type="common">Gray mouse lemur</name>
    <name type="synonym">Lemur murinus</name>
    <dbReference type="NCBI Taxonomy" id="30608"/>
    <lineage>
        <taxon>Eukaryota</taxon>
        <taxon>Metazoa</taxon>
        <taxon>Chordata</taxon>
        <taxon>Craniata</taxon>
        <taxon>Vertebrata</taxon>
        <taxon>Euteleostomi</taxon>
        <taxon>Mammalia</taxon>
        <taxon>Eutheria</taxon>
        <taxon>Euarchontoglires</taxon>
        <taxon>Primates</taxon>
        <taxon>Strepsirrhini</taxon>
        <taxon>Lemuriformes</taxon>
        <taxon>Cheirogaleidae</taxon>
        <taxon>Microcebus</taxon>
    </lineage>
</organism>
<dbReference type="CTD" id="5366"/>
<dbReference type="RefSeq" id="XP_012638957.1">
    <property type="nucleotide sequence ID" value="XM_012783503.2"/>
</dbReference>
<evidence type="ECO:0000313" key="2">
    <source>
        <dbReference type="Proteomes" id="UP000694394"/>
    </source>
</evidence>
<reference evidence="1" key="3">
    <citation type="submission" date="2025-09" db="UniProtKB">
        <authorList>
            <consortium name="Ensembl"/>
        </authorList>
    </citation>
    <scope>IDENTIFICATION</scope>
</reference>
<dbReference type="Ensembl" id="ENSMICT00000060763.1">
    <property type="protein sequence ID" value="ENSMICP00000044720.1"/>
    <property type="gene ID" value="ENSMICG00000043881.1"/>
</dbReference>
<evidence type="ECO:0000313" key="1">
    <source>
        <dbReference type="Ensembl" id="ENSMICP00000044720.1"/>
    </source>
</evidence>
<dbReference type="AlphaFoldDB" id="A0A8B7HMR3"/>
<protein>
    <submittedName>
        <fullName evidence="1">Phorbol-12-myristate-13-acetate-induced protein 1</fullName>
    </submittedName>
</protein>
<dbReference type="Pfam" id="PF15150">
    <property type="entry name" value="PMAIP1"/>
    <property type="match status" value="1"/>
</dbReference>
<reference evidence="1" key="2">
    <citation type="submission" date="2025-08" db="UniProtKB">
        <authorList>
            <consortium name="Ensembl"/>
        </authorList>
    </citation>
    <scope>IDENTIFICATION</scope>
</reference>
<sequence>MPVKKARKNAQPSPTRTRAEIEEECVLQLRRIGDKLHFQQKLLNLIVKLFRSGT</sequence>
<dbReference type="KEGG" id="mmur:105881696"/>
<name>A0A8B7HMR3_MICMU</name>